<reference evidence="1 2" key="1">
    <citation type="submission" date="2020-06" db="EMBL/GenBank/DDBJ databases">
        <title>Description of novel acetic acid bacteria.</title>
        <authorList>
            <person name="Sombolestani A."/>
        </authorList>
    </citation>
    <scope>NUCLEOTIDE SEQUENCE [LARGE SCALE GENOMIC DNA]</scope>
    <source>
        <strain evidence="1 2">LMG 26838</strain>
    </source>
</reference>
<name>A0A850NPA4_9PROT</name>
<evidence type="ECO:0000313" key="1">
    <source>
        <dbReference type="EMBL" id="NVN29900.1"/>
    </source>
</evidence>
<gene>
    <name evidence="1" type="ORF">HUK83_06075</name>
</gene>
<proteinExistence type="predicted"/>
<dbReference type="Proteomes" id="UP000565205">
    <property type="component" value="Unassembled WGS sequence"/>
</dbReference>
<accession>A0A850NPA4</accession>
<feature type="non-terminal residue" evidence="1">
    <location>
        <position position="1"/>
    </location>
</feature>
<dbReference type="EMBL" id="JABXXQ010000081">
    <property type="protein sequence ID" value="NVN29900.1"/>
    <property type="molecule type" value="Genomic_DNA"/>
</dbReference>
<dbReference type="AlphaFoldDB" id="A0A850NPA4"/>
<comment type="caution">
    <text evidence="1">The sequence shown here is derived from an EMBL/GenBank/DDBJ whole genome shotgun (WGS) entry which is preliminary data.</text>
</comment>
<organism evidence="1 2">
    <name type="scientific">Endobacter medicaginis</name>
    <dbReference type="NCBI Taxonomy" id="1181271"/>
    <lineage>
        <taxon>Bacteria</taxon>
        <taxon>Pseudomonadati</taxon>
        <taxon>Pseudomonadota</taxon>
        <taxon>Alphaproteobacteria</taxon>
        <taxon>Acetobacterales</taxon>
        <taxon>Acetobacteraceae</taxon>
        <taxon>Endobacter</taxon>
    </lineage>
</organism>
<protein>
    <submittedName>
        <fullName evidence="1">Cytosine deaminase</fullName>
    </submittedName>
</protein>
<sequence>LAIGAPADLVGMAARSASEFLARPGAERVVLRAGQVLDAALPDYETLDDLSGQTAGA</sequence>
<evidence type="ECO:0000313" key="2">
    <source>
        <dbReference type="Proteomes" id="UP000565205"/>
    </source>
</evidence>